<dbReference type="EMBL" id="FZOT01000022">
    <property type="protein sequence ID" value="SNT29216.1"/>
    <property type="molecule type" value="Genomic_DNA"/>
</dbReference>
<evidence type="ECO:0000313" key="1">
    <source>
        <dbReference type="EMBL" id="SNT29216.1"/>
    </source>
</evidence>
<reference evidence="1 2" key="1">
    <citation type="submission" date="2017-06" db="EMBL/GenBank/DDBJ databases">
        <authorList>
            <person name="Kim H.J."/>
            <person name="Triplett B.A."/>
        </authorList>
    </citation>
    <scope>NUCLEOTIDE SEQUENCE [LARGE SCALE GENOMIC DNA]</scope>
    <source>
        <strain evidence="1 2">U15</strain>
    </source>
</reference>
<accession>A0A239LF00</accession>
<gene>
    <name evidence="1" type="ORF">SAMN06265795_12259</name>
</gene>
<keyword evidence="2" id="KW-1185">Reference proteome</keyword>
<organism evidence="1 2">
    <name type="scientific">Noviherbaspirillum humi</name>
    <dbReference type="NCBI Taxonomy" id="1688639"/>
    <lineage>
        <taxon>Bacteria</taxon>
        <taxon>Pseudomonadati</taxon>
        <taxon>Pseudomonadota</taxon>
        <taxon>Betaproteobacteria</taxon>
        <taxon>Burkholderiales</taxon>
        <taxon>Oxalobacteraceae</taxon>
        <taxon>Noviherbaspirillum</taxon>
    </lineage>
</organism>
<sequence>MMRALALYLGNIWWALDVLLNVLAKGKRETVSSRCGWQIIERRPCWFCAWFCGLLDKTRWKDHCINNRMESMK</sequence>
<dbReference type="Proteomes" id="UP000198284">
    <property type="component" value="Unassembled WGS sequence"/>
</dbReference>
<dbReference type="RefSeq" id="WP_089401441.1">
    <property type="nucleotide sequence ID" value="NZ_FZOT01000022.1"/>
</dbReference>
<dbReference type="AlphaFoldDB" id="A0A239LF00"/>
<protein>
    <submittedName>
        <fullName evidence="1">Uncharacterized protein</fullName>
    </submittedName>
</protein>
<proteinExistence type="predicted"/>
<name>A0A239LF00_9BURK</name>
<evidence type="ECO:0000313" key="2">
    <source>
        <dbReference type="Proteomes" id="UP000198284"/>
    </source>
</evidence>